<organism evidence="7 8">
    <name type="scientific">Synaphobranchus kaupii</name>
    <name type="common">Kaup's arrowtooth eel</name>
    <dbReference type="NCBI Taxonomy" id="118154"/>
    <lineage>
        <taxon>Eukaryota</taxon>
        <taxon>Metazoa</taxon>
        <taxon>Chordata</taxon>
        <taxon>Craniata</taxon>
        <taxon>Vertebrata</taxon>
        <taxon>Euteleostomi</taxon>
        <taxon>Actinopterygii</taxon>
        <taxon>Neopterygii</taxon>
        <taxon>Teleostei</taxon>
        <taxon>Anguilliformes</taxon>
        <taxon>Synaphobranchidae</taxon>
        <taxon>Synaphobranchus</taxon>
    </lineage>
</organism>
<feature type="compositionally biased region" description="Polar residues" evidence="6">
    <location>
        <begin position="630"/>
        <end position="647"/>
    </location>
</feature>
<dbReference type="GO" id="GO:0003341">
    <property type="term" value="P:cilium movement"/>
    <property type="evidence" value="ECO:0007669"/>
    <property type="project" value="InterPro"/>
</dbReference>
<comment type="function">
    <text evidence="4">Required for assembly of dynein regulatory complex (DRC) and inner dynein arm (IDA) complexes, which are responsible for ciliary beat regulation, thereby playing a central role in motility in cilia and flagella. Probably acts together with CCDC40 to form a molecular ruler that determines the 96 nanometer (nm) repeat length and arrangements of components in cilia and flagella. Not required for outer dynein arm complexes assembly.</text>
</comment>
<protein>
    <recommendedName>
        <fullName evidence="2">Coiled-coil domain-containing protein 39</fullName>
    </recommendedName>
</protein>
<dbReference type="Proteomes" id="UP001152622">
    <property type="component" value="Chromosome 4"/>
</dbReference>
<dbReference type="PANTHER" id="PTHR18962">
    <property type="entry name" value="COILED-COIL DOMAIN-CONTAINING PROTEIN 39"/>
    <property type="match status" value="1"/>
</dbReference>
<feature type="coiled-coil region" evidence="5">
    <location>
        <begin position="196"/>
        <end position="285"/>
    </location>
</feature>
<feature type="region of interest" description="Disordered" evidence="6">
    <location>
        <begin position="1"/>
        <end position="26"/>
    </location>
</feature>
<sequence length="674" mass="77052">MPQKILSEVGFDAPVDNPADGTDDMENEVKNKEKLKEILEGNICKQRESIHMMCDEVKQKRVLKSIEKLERVEGQLTQEVRLDENTANMADFESDVEEKENRVRRARLHSAALVEKLRIESKVAASAERRAEERERALKEEELKSKEMESLYGQHQEALSAKTQELQSLKSRENFLLANISAGQTTVTGLKERQSGNEQEVQIAALERKLQALSEEEDESKERKTLQEEESELAQTLRAKKKAARMLRKQQKNMETELGCGRRAVEKTADSRKELSSKVQEMELDTDASIRELKSLGVKKQDVLRRDFLLRLDVKRVGGHAQSEADRLVAAETRKLQLELAVKELQLENAFKREMHLAKTVITRQDLTKLRAEVNQKLRRADTLRRKYETVATSSFRFQGEVVTLQSYTGRTCKDTELKSRLDLWTQKVCEKQAEVKMLENTLNTHRSQSAVPRATPRSAEDHGKQSLSQEKRALEETCYSKRRKIHKLQQDIKGEKIALDKLLREESLQTCRVDEARSRLQLLKKQLRSQEAKLDCTHQQCSEVTLEVQSAWKPQDKTKKEEQEEEVEEEQEDIKLSKLLDFSREVDRMLLEVMAKQTDLGSVLLAQFQQNNLSLLTPATPPATDREMTCTSASSLGRGSSETPAPSSRGVDSDSNDLTLKLALKIDIVQSEM</sequence>
<evidence type="ECO:0000256" key="1">
    <source>
        <dbReference type="ARBA" id="ARBA00005805"/>
    </source>
</evidence>
<proteinExistence type="inferred from homology"/>
<reference evidence="7" key="1">
    <citation type="journal article" date="2023" name="Science">
        <title>Genome structures resolve the early diversification of teleost fishes.</title>
        <authorList>
            <person name="Parey E."/>
            <person name="Louis A."/>
            <person name="Montfort J."/>
            <person name="Bouchez O."/>
            <person name="Roques C."/>
            <person name="Iampietro C."/>
            <person name="Lluch J."/>
            <person name="Castinel A."/>
            <person name="Donnadieu C."/>
            <person name="Desvignes T."/>
            <person name="Floi Bucao C."/>
            <person name="Jouanno E."/>
            <person name="Wen M."/>
            <person name="Mejri S."/>
            <person name="Dirks R."/>
            <person name="Jansen H."/>
            <person name="Henkel C."/>
            <person name="Chen W.J."/>
            <person name="Zahm M."/>
            <person name="Cabau C."/>
            <person name="Klopp C."/>
            <person name="Thompson A.W."/>
            <person name="Robinson-Rechavi M."/>
            <person name="Braasch I."/>
            <person name="Lecointre G."/>
            <person name="Bobe J."/>
            <person name="Postlethwait J.H."/>
            <person name="Berthelot C."/>
            <person name="Roest Crollius H."/>
            <person name="Guiguen Y."/>
        </authorList>
    </citation>
    <scope>NUCLEOTIDE SEQUENCE</scope>
    <source>
        <strain evidence="7">WJC10195</strain>
    </source>
</reference>
<dbReference type="EMBL" id="JAINUF010000004">
    <property type="protein sequence ID" value="KAJ8362873.1"/>
    <property type="molecule type" value="Genomic_DNA"/>
</dbReference>
<feature type="coiled-coil region" evidence="5">
    <location>
        <begin position="328"/>
        <end position="387"/>
    </location>
</feature>
<feature type="compositionally biased region" description="Basic and acidic residues" evidence="6">
    <location>
        <begin position="459"/>
        <end position="473"/>
    </location>
</feature>
<feature type="region of interest" description="Disordered" evidence="6">
    <location>
        <begin position="441"/>
        <end position="473"/>
    </location>
</feature>
<dbReference type="PANTHER" id="PTHR18962:SF0">
    <property type="entry name" value="COILED-COIL DOMAIN-CONTAINING PROTEIN 39"/>
    <property type="match status" value="1"/>
</dbReference>
<dbReference type="GO" id="GO:0060285">
    <property type="term" value="P:cilium-dependent cell motility"/>
    <property type="evidence" value="ECO:0007669"/>
    <property type="project" value="TreeGrafter"/>
</dbReference>
<evidence type="ECO:0000256" key="2">
    <source>
        <dbReference type="ARBA" id="ARBA00016725"/>
    </source>
</evidence>
<name>A0A9Q1FNJ9_SYNKA</name>
<evidence type="ECO:0000256" key="5">
    <source>
        <dbReference type="SAM" id="Coils"/>
    </source>
</evidence>
<evidence type="ECO:0000256" key="4">
    <source>
        <dbReference type="ARBA" id="ARBA00045182"/>
    </source>
</evidence>
<dbReference type="GO" id="GO:0005930">
    <property type="term" value="C:axoneme"/>
    <property type="evidence" value="ECO:0007669"/>
    <property type="project" value="InterPro"/>
</dbReference>
<dbReference type="Pfam" id="PF24161">
    <property type="entry name" value="CCDC39"/>
    <property type="match status" value="1"/>
</dbReference>
<feature type="coiled-coil region" evidence="5">
    <location>
        <begin position="486"/>
        <end position="581"/>
    </location>
</feature>
<evidence type="ECO:0000313" key="7">
    <source>
        <dbReference type="EMBL" id="KAJ8362873.1"/>
    </source>
</evidence>
<dbReference type="OrthoDB" id="8955069at2759"/>
<dbReference type="AlphaFoldDB" id="A0A9Q1FNJ9"/>
<keyword evidence="8" id="KW-1185">Reference proteome</keyword>
<dbReference type="GO" id="GO:0036159">
    <property type="term" value="P:inner dynein arm assembly"/>
    <property type="evidence" value="ECO:0007669"/>
    <property type="project" value="InterPro"/>
</dbReference>
<evidence type="ECO:0000313" key="8">
    <source>
        <dbReference type="Proteomes" id="UP001152622"/>
    </source>
</evidence>
<comment type="similarity">
    <text evidence="1">Belongs to the CCDC39 family.</text>
</comment>
<comment type="caution">
    <text evidence="7">The sequence shown here is derived from an EMBL/GenBank/DDBJ whole genome shotgun (WGS) entry which is preliminary data.</text>
</comment>
<gene>
    <name evidence="7" type="ORF">SKAU_G00117040</name>
</gene>
<feature type="region of interest" description="Disordered" evidence="6">
    <location>
        <begin position="618"/>
        <end position="656"/>
    </location>
</feature>
<keyword evidence="3 5" id="KW-0175">Coiled coil</keyword>
<evidence type="ECO:0000256" key="6">
    <source>
        <dbReference type="SAM" id="MobiDB-lite"/>
    </source>
</evidence>
<evidence type="ECO:0000256" key="3">
    <source>
        <dbReference type="ARBA" id="ARBA00023054"/>
    </source>
</evidence>
<feature type="compositionally biased region" description="Polar residues" evidence="6">
    <location>
        <begin position="441"/>
        <end position="451"/>
    </location>
</feature>
<feature type="coiled-coil region" evidence="5">
    <location>
        <begin position="82"/>
        <end position="172"/>
    </location>
</feature>
<dbReference type="InterPro" id="IPR033290">
    <property type="entry name" value="CCDC39"/>
</dbReference>
<accession>A0A9Q1FNJ9</accession>